<feature type="active site" description="For OMPdecase activity" evidence="7">
    <location>
        <position position="66"/>
    </location>
</feature>
<feature type="active site" description="For OMPdecase activity" evidence="7">
    <location>
        <position position="63"/>
    </location>
</feature>
<dbReference type="NCBIfam" id="TIGR01740">
    <property type="entry name" value="pyrF"/>
    <property type="match status" value="1"/>
</dbReference>
<evidence type="ECO:0000256" key="5">
    <source>
        <dbReference type="ARBA" id="ARBA00022975"/>
    </source>
</evidence>
<feature type="binding site" evidence="8">
    <location>
        <position position="226"/>
    </location>
    <ligand>
        <name>substrate</name>
    </ligand>
</feature>
<dbReference type="GeneID" id="17252848"/>
<dbReference type="GO" id="GO:0006207">
    <property type="term" value="P:'de novo' pyrimidine nucleobase biosynthetic process"/>
    <property type="evidence" value="ECO:0007669"/>
    <property type="project" value="InterPro"/>
</dbReference>
<dbReference type="EnsemblProtists" id="EOD06697">
    <property type="protein sequence ID" value="EOD06697"/>
    <property type="gene ID" value="EMIHUDRAFT_317236"/>
</dbReference>
<name>A0A0D3I612_EMIH1</name>
<dbReference type="GO" id="GO:0004590">
    <property type="term" value="F:orotidine-5'-phosphate decarboxylase activity"/>
    <property type="evidence" value="ECO:0007669"/>
    <property type="project" value="UniProtKB-EC"/>
</dbReference>
<dbReference type="OMA" id="FWKVGLE"/>
<dbReference type="InterPro" id="IPR047596">
    <property type="entry name" value="OMPdecase_bac"/>
</dbReference>
<evidence type="ECO:0000256" key="3">
    <source>
        <dbReference type="ARBA" id="ARBA00021923"/>
    </source>
</evidence>
<proteinExistence type="inferred from homology"/>
<evidence type="ECO:0000256" key="8">
    <source>
        <dbReference type="PIRSR" id="PIRSR614732-2"/>
    </source>
</evidence>
<evidence type="ECO:0000313" key="12">
    <source>
        <dbReference type="Proteomes" id="UP000013827"/>
    </source>
</evidence>
<dbReference type="Gene3D" id="3.20.20.70">
    <property type="entry name" value="Aldolase class I"/>
    <property type="match status" value="1"/>
</dbReference>
<feature type="binding site" evidence="8">
    <location>
        <position position="225"/>
    </location>
    <ligand>
        <name>substrate</name>
    </ligand>
</feature>
<reference evidence="11" key="2">
    <citation type="submission" date="2024-10" db="UniProtKB">
        <authorList>
            <consortium name="EnsemblProtists"/>
        </authorList>
    </citation>
    <scope>IDENTIFICATION</scope>
</reference>
<dbReference type="HAMAP" id="MF_01200_B">
    <property type="entry name" value="OMPdecase_type1_B"/>
    <property type="match status" value="1"/>
</dbReference>
<feature type="binding site" evidence="8">
    <location>
        <position position="188"/>
    </location>
    <ligand>
        <name>substrate</name>
    </ligand>
</feature>
<evidence type="ECO:0000259" key="10">
    <source>
        <dbReference type="SMART" id="SM00934"/>
    </source>
</evidence>
<accession>A0A0D3I612</accession>
<comment type="similarity">
    <text evidence="9">Belongs to the OMP decarboxylase family.</text>
</comment>
<sequence>MATPVFVAVDTPDLEAATSMVGSLQMPGLGVKLGLEFFCAHGAAGVRSVVEAAGSAPLFLDLKFHDIPNTVAGAVRATVGLGAALLNVHAGGGPDMMRAAAAAAAEEAERLGVPRPAMLAVTVLTSLDDADLVAVGQAPPVREQVVRLAKLAKECGMDGVVCSAAEISAIREASACGPTFQLVVPGIRPAGAAVGDQKRALAPAGARVMTPAQAMAAGATSLVVGRPITRADEPRVAAEAVVAEARGAAPPA</sequence>
<dbReference type="UniPathway" id="UPA00070">
    <property type="reaction ID" value="UER00120"/>
</dbReference>
<dbReference type="GO" id="GO:0044205">
    <property type="term" value="P:'de novo' UMP biosynthetic process"/>
    <property type="evidence" value="ECO:0007669"/>
    <property type="project" value="InterPro"/>
</dbReference>
<dbReference type="SUPFAM" id="SSF51366">
    <property type="entry name" value="Ribulose-phoshate binding barrel"/>
    <property type="match status" value="1"/>
</dbReference>
<reference evidence="12" key="1">
    <citation type="journal article" date="2013" name="Nature">
        <title>Pan genome of the phytoplankton Emiliania underpins its global distribution.</title>
        <authorList>
            <person name="Read B.A."/>
            <person name="Kegel J."/>
            <person name="Klute M.J."/>
            <person name="Kuo A."/>
            <person name="Lefebvre S.C."/>
            <person name="Maumus F."/>
            <person name="Mayer C."/>
            <person name="Miller J."/>
            <person name="Monier A."/>
            <person name="Salamov A."/>
            <person name="Young J."/>
            <person name="Aguilar M."/>
            <person name="Claverie J.M."/>
            <person name="Frickenhaus S."/>
            <person name="Gonzalez K."/>
            <person name="Herman E.K."/>
            <person name="Lin Y.C."/>
            <person name="Napier J."/>
            <person name="Ogata H."/>
            <person name="Sarno A.F."/>
            <person name="Shmutz J."/>
            <person name="Schroeder D."/>
            <person name="de Vargas C."/>
            <person name="Verret F."/>
            <person name="von Dassow P."/>
            <person name="Valentin K."/>
            <person name="Van de Peer Y."/>
            <person name="Wheeler G."/>
            <person name="Dacks J.B."/>
            <person name="Delwiche C.F."/>
            <person name="Dyhrman S.T."/>
            <person name="Glockner G."/>
            <person name="John U."/>
            <person name="Richards T."/>
            <person name="Worden A.Z."/>
            <person name="Zhang X."/>
            <person name="Grigoriev I.V."/>
            <person name="Allen A.E."/>
            <person name="Bidle K."/>
            <person name="Borodovsky M."/>
            <person name="Bowler C."/>
            <person name="Brownlee C."/>
            <person name="Cock J.M."/>
            <person name="Elias M."/>
            <person name="Gladyshev V.N."/>
            <person name="Groth M."/>
            <person name="Guda C."/>
            <person name="Hadaegh A."/>
            <person name="Iglesias-Rodriguez M.D."/>
            <person name="Jenkins J."/>
            <person name="Jones B.M."/>
            <person name="Lawson T."/>
            <person name="Leese F."/>
            <person name="Lindquist E."/>
            <person name="Lobanov A."/>
            <person name="Lomsadze A."/>
            <person name="Malik S.B."/>
            <person name="Marsh M.E."/>
            <person name="Mackinder L."/>
            <person name="Mock T."/>
            <person name="Mueller-Roeber B."/>
            <person name="Pagarete A."/>
            <person name="Parker M."/>
            <person name="Probert I."/>
            <person name="Quesneville H."/>
            <person name="Raines C."/>
            <person name="Rensing S.A."/>
            <person name="Riano-Pachon D.M."/>
            <person name="Richier S."/>
            <person name="Rokitta S."/>
            <person name="Shiraiwa Y."/>
            <person name="Soanes D.M."/>
            <person name="van der Giezen M."/>
            <person name="Wahlund T.M."/>
            <person name="Williams B."/>
            <person name="Wilson W."/>
            <person name="Wolfe G."/>
            <person name="Wurch L.L."/>
        </authorList>
    </citation>
    <scope>NUCLEOTIDE SEQUENCE</scope>
</reference>
<comment type="pathway">
    <text evidence="1 9">Pyrimidine metabolism; UMP biosynthesis via de novo pathway; UMP from orotate: step 2/2.</text>
</comment>
<dbReference type="Proteomes" id="UP000013827">
    <property type="component" value="Unassembled WGS sequence"/>
</dbReference>
<feature type="binding site" evidence="8">
    <location>
        <position position="125"/>
    </location>
    <ligand>
        <name>substrate</name>
    </ligand>
</feature>
<dbReference type="EC" id="4.1.1.23" evidence="2 9"/>
<feature type="binding site" evidence="8">
    <location>
        <position position="197"/>
    </location>
    <ligand>
        <name>substrate</name>
    </ligand>
</feature>
<dbReference type="InterPro" id="IPR011060">
    <property type="entry name" value="RibuloseP-bd_barrel"/>
</dbReference>
<dbReference type="HOGENOM" id="CLU_067069_1_0_1"/>
<dbReference type="CDD" id="cd04725">
    <property type="entry name" value="OMP_decarboxylase_like"/>
    <property type="match status" value="1"/>
</dbReference>
<protein>
    <recommendedName>
        <fullName evidence="3 9">Orotidine 5'-phosphate decarboxylase</fullName>
        <ecNumber evidence="2 9">4.1.1.23</ecNumber>
    </recommendedName>
</protein>
<dbReference type="RefSeq" id="XP_005759126.1">
    <property type="nucleotide sequence ID" value="XM_005759069.1"/>
</dbReference>
<evidence type="ECO:0000256" key="6">
    <source>
        <dbReference type="ARBA" id="ARBA00023239"/>
    </source>
</evidence>
<dbReference type="eggNOG" id="ENOG502S4QE">
    <property type="taxonomic scope" value="Eukaryota"/>
</dbReference>
<evidence type="ECO:0000256" key="1">
    <source>
        <dbReference type="ARBA" id="ARBA00004861"/>
    </source>
</evidence>
<dbReference type="KEGG" id="ehx:EMIHUDRAFT_317236"/>
<dbReference type="InterPro" id="IPR013785">
    <property type="entry name" value="Aldolase_TIM"/>
</dbReference>
<evidence type="ECO:0000256" key="2">
    <source>
        <dbReference type="ARBA" id="ARBA00012321"/>
    </source>
</evidence>
<keyword evidence="4 9" id="KW-0210">Decarboxylase</keyword>
<dbReference type="PROSITE" id="PS00156">
    <property type="entry name" value="OMPDECASE"/>
    <property type="match status" value="1"/>
</dbReference>
<dbReference type="InterPro" id="IPR018089">
    <property type="entry name" value="OMPdecase_AS"/>
</dbReference>
<evidence type="ECO:0000313" key="11">
    <source>
        <dbReference type="EnsemblProtists" id="EOD06697"/>
    </source>
</evidence>
<dbReference type="InterPro" id="IPR014732">
    <property type="entry name" value="OMPdecase"/>
</dbReference>
<feature type="domain" description="Orotidine 5'-phosphate decarboxylase" evidence="10">
    <location>
        <begin position="4"/>
        <end position="241"/>
    </location>
</feature>
<evidence type="ECO:0000256" key="4">
    <source>
        <dbReference type="ARBA" id="ARBA00022793"/>
    </source>
</evidence>
<organism evidence="11 12">
    <name type="scientific">Emiliania huxleyi (strain CCMP1516)</name>
    <dbReference type="NCBI Taxonomy" id="280463"/>
    <lineage>
        <taxon>Eukaryota</taxon>
        <taxon>Haptista</taxon>
        <taxon>Haptophyta</taxon>
        <taxon>Prymnesiophyceae</taxon>
        <taxon>Isochrysidales</taxon>
        <taxon>Noelaerhabdaceae</taxon>
        <taxon>Emiliania</taxon>
    </lineage>
</organism>
<keyword evidence="5 9" id="KW-0665">Pyrimidine biosynthesis</keyword>
<dbReference type="NCBIfam" id="NF001273">
    <property type="entry name" value="PRK00230.1"/>
    <property type="match status" value="1"/>
</dbReference>
<evidence type="ECO:0000256" key="9">
    <source>
        <dbReference type="RuleBase" id="RU000512"/>
    </source>
</evidence>
<dbReference type="GO" id="GO:0005829">
    <property type="term" value="C:cytosol"/>
    <property type="evidence" value="ECO:0007669"/>
    <property type="project" value="TreeGrafter"/>
</dbReference>
<feature type="binding site" evidence="8">
    <location>
        <position position="10"/>
    </location>
    <ligand>
        <name>substrate</name>
    </ligand>
</feature>
<dbReference type="InterPro" id="IPR001754">
    <property type="entry name" value="OMPdeCOase_dom"/>
</dbReference>
<dbReference type="SMART" id="SM00934">
    <property type="entry name" value="OMPdecase"/>
    <property type="match status" value="1"/>
</dbReference>
<feature type="active site" description="For OMPdecase activity" evidence="7">
    <location>
        <position position="61"/>
    </location>
</feature>
<dbReference type="PaxDb" id="2903-EOD06697"/>
<dbReference type="PANTHER" id="PTHR32119">
    <property type="entry name" value="OROTIDINE 5'-PHOSPHATE DECARBOXYLASE"/>
    <property type="match status" value="1"/>
</dbReference>
<feature type="binding site" evidence="8">
    <location>
        <position position="32"/>
    </location>
    <ligand>
        <name>substrate</name>
    </ligand>
</feature>
<keyword evidence="6 9" id="KW-0456">Lyase</keyword>
<keyword evidence="12" id="KW-1185">Reference proteome</keyword>
<dbReference type="PANTHER" id="PTHR32119:SF2">
    <property type="entry name" value="OROTIDINE 5'-PHOSPHATE DECARBOXYLASE"/>
    <property type="match status" value="1"/>
</dbReference>
<dbReference type="AlphaFoldDB" id="A0A0D3I612"/>
<evidence type="ECO:0000256" key="7">
    <source>
        <dbReference type="PIRSR" id="PIRSR614732-1"/>
    </source>
</evidence>
<dbReference type="Pfam" id="PF00215">
    <property type="entry name" value="OMPdecase"/>
    <property type="match status" value="1"/>
</dbReference>
<dbReference type="STRING" id="2903.R1BBL9"/>
<comment type="catalytic activity">
    <reaction evidence="9">
        <text>orotidine 5'-phosphate + H(+) = UMP + CO2</text>
        <dbReference type="Rhea" id="RHEA:11596"/>
        <dbReference type="ChEBI" id="CHEBI:15378"/>
        <dbReference type="ChEBI" id="CHEBI:16526"/>
        <dbReference type="ChEBI" id="CHEBI:57538"/>
        <dbReference type="ChEBI" id="CHEBI:57865"/>
        <dbReference type="EC" id="4.1.1.23"/>
    </reaction>
</comment>